<comment type="caution">
    <text evidence="2">The sequence shown here is derived from an EMBL/GenBank/DDBJ whole genome shotgun (WGS) entry which is preliminary data.</text>
</comment>
<dbReference type="InterPro" id="IPR032675">
    <property type="entry name" value="LRR_dom_sf"/>
</dbReference>
<dbReference type="SUPFAM" id="SSF52047">
    <property type="entry name" value="RNI-like"/>
    <property type="match status" value="1"/>
</dbReference>
<dbReference type="InterPro" id="IPR052201">
    <property type="entry name" value="LRR-containing_regulator"/>
</dbReference>
<dbReference type="InterPro" id="IPR001611">
    <property type="entry name" value="Leu-rich_rpt"/>
</dbReference>
<dbReference type="AlphaFoldDB" id="A0A6G0XSX4"/>
<dbReference type="PROSITE" id="PS51450">
    <property type="entry name" value="LRR"/>
    <property type="match status" value="1"/>
</dbReference>
<name>A0A6G0XSX4_9STRA</name>
<evidence type="ECO:0000313" key="2">
    <source>
        <dbReference type="EMBL" id="KAF0743735.1"/>
    </source>
</evidence>
<organism evidence="2 3">
    <name type="scientific">Aphanomyces euteiches</name>
    <dbReference type="NCBI Taxonomy" id="100861"/>
    <lineage>
        <taxon>Eukaryota</taxon>
        <taxon>Sar</taxon>
        <taxon>Stramenopiles</taxon>
        <taxon>Oomycota</taxon>
        <taxon>Saprolegniomycetes</taxon>
        <taxon>Saprolegniales</taxon>
        <taxon>Verrucalvaceae</taxon>
        <taxon>Aphanomyces</taxon>
    </lineage>
</organism>
<accession>A0A6G0XSX4</accession>
<dbReference type="VEuPathDB" id="FungiDB:AeMF1_005931"/>
<keyword evidence="1" id="KW-0677">Repeat</keyword>
<dbReference type="Gene3D" id="3.80.10.10">
    <property type="entry name" value="Ribonuclease Inhibitor"/>
    <property type="match status" value="2"/>
</dbReference>
<evidence type="ECO:0000256" key="1">
    <source>
        <dbReference type="ARBA" id="ARBA00022737"/>
    </source>
</evidence>
<protein>
    <submittedName>
        <fullName evidence="2">Uncharacterized protein</fullName>
    </submittedName>
</protein>
<dbReference type="Pfam" id="PF13516">
    <property type="entry name" value="LRR_6"/>
    <property type="match status" value="3"/>
</dbReference>
<dbReference type="PANTHER" id="PTHR24111">
    <property type="entry name" value="LEUCINE-RICH REPEAT-CONTAINING PROTEIN 34"/>
    <property type="match status" value="1"/>
</dbReference>
<gene>
    <name evidence="2" type="ORF">Ae201684_001390</name>
</gene>
<dbReference type="EMBL" id="VJMJ01000012">
    <property type="protein sequence ID" value="KAF0743735.1"/>
    <property type="molecule type" value="Genomic_DNA"/>
</dbReference>
<reference evidence="2 3" key="1">
    <citation type="submission" date="2019-07" db="EMBL/GenBank/DDBJ databases">
        <title>Genomics analysis of Aphanomyces spp. identifies a new class of oomycete effector associated with host adaptation.</title>
        <authorList>
            <person name="Gaulin E."/>
        </authorList>
    </citation>
    <scope>NUCLEOTIDE SEQUENCE [LARGE SCALE GENOMIC DNA]</scope>
    <source>
        <strain evidence="2 3">ATCC 201684</strain>
    </source>
</reference>
<dbReference type="PANTHER" id="PTHR24111:SF0">
    <property type="entry name" value="LEUCINE-RICH REPEAT-CONTAINING PROTEIN"/>
    <property type="match status" value="1"/>
</dbReference>
<evidence type="ECO:0000313" key="3">
    <source>
        <dbReference type="Proteomes" id="UP000481153"/>
    </source>
</evidence>
<dbReference type="SMART" id="SM00368">
    <property type="entry name" value="LRR_RI"/>
    <property type="match status" value="5"/>
</dbReference>
<dbReference type="Proteomes" id="UP000481153">
    <property type="component" value="Unassembled WGS sequence"/>
</dbReference>
<sequence length="557" mass="61236">MTDVVKKTVLATNGSRLLATIEPVDRYAAEGRRVQSTTDERGASLEEAKRLVDEERRRTTTNKLEKFVLDAKFVFRSGGFGLSQNESCIQRLTNLGRVKVTDVDLSNMHLNEMLVDSLADYLASPSCIVVSLNVANTKLVPRQVKQLALACGAKMQFFQASKVRLAIPMLRSRQVVLPRTGCDHLDATAIGAFVAAKKKPQLEVLDLSSNDITGPPERCNLFGGIETLAEAMPKCTKLSRLILNRVNLRSDGLVLLSVGLDTSTSLRVVELGGNLIQTNVSNQVSYSGMDALCEALRATHSIRHLALPQNDLDYTCAAKLAEILRVNDSIESLDVSENPLGTPSMSCFAKALQANVPLQELNLRDTGITGKGCIPLAEGLMRNSTLTALDLTKNDDMMLHDVGLTHLIAAMEENAKLIALKLPETIAPTKQLTDRLEQLTQANVALTSVKRSLASFDFAALSPLSQVNFIHKLNAWSETELRVLATNRSFVDCKLSDGQLSALEYFASFDMYAPLKRLIWAYDAAQRQETSASCSRRRHDEDVLWNDEPLIRLPPKS</sequence>
<proteinExistence type="predicted"/>
<keyword evidence="3" id="KW-1185">Reference proteome</keyword>